<protein>
    <recommendedName>
        <fullName evidence="1">DUF7596 domain-containing protein</fullName>
    </recommendedName>
</protein>
<evidence type="ECO:0000313" key="2">
    <source>
        <dbReference type="EMBL" id="VDK78915.1"/>
    </source>
</evidence>
<gene>
    <name evidence="2" type="ORF">NLS_LOCUS4268</name>
</gene>
<dbReference type="Proteomes" id="UP000277928">
    <property type="component" value="Unassembled WGS sequence"/>
</dbReference>
<dbReference type="EMBL" id="UYRX01000265">
    <property type="protein sequence ID" value="VDK78915.1"/>
    <property type="molecule type" value="Genomic_DNA"/>
</dbReference>
<keyword evidence="3" id="KW-1185">Reference proteome</keyword>
<name>A0A3P6TDL9_LITSI</name>
<dbReference type="InterPro" id="IPR056017">
    <property type="entry name" value="DUF7596"/>
</dbReference>
<dbReference type="OrthoDB" id="5912250at2759"/>
<reference evidence="2 3" key="1">
    <citation type="submission" date="2018-08" db="EMBL/GenBank/DDBJ databases">
        <authorList>
            <person name="Laetsch R D."/>
            <person name="Stevens L."/>
            <person name="Kumar S."/>
            <person name="Blaxter L. M."/>
        </authorList>
    </citation>
    <scope>NUCLEOTIDE SEQUENCE [LARGE SCALE GENOMIC DNA]</scope>
</reference>
<dbReference type="Pfam" id="PF24524">
    <property type="entry name" value="DUF7596"/>
    <property type="match status" value="1"/>
</dbReference>
<accession>A0A3P6TDL9</accession>
<dbReference type="OMA" id="HEMNDVP"/>
<proteinExistence type="predicted"/>
<evidence type="ECO:0000313" key="3">
    <source>
        <dbReference type="Proteomes" id="UP000277928"/>
    </source>
</evidence>
<dbReference type="Gene3D" id="3.40.630.90">
    <property type="match status" value="1"/>
</dbReference>
<evidence type="ECO:0000259" key="1">
    <source>
        <dbReference type="Pfam" id="PF24524"/>
    </source>
</evidence>
<feature type="domain" description="DUF7596" evidence="1">
    <location>
        <begin position="13"/>
        <end position="155"/>
    </location>
</feature>
<sequence>MGWNSLLSQAVLTDTEVLHEMNDVPELKSAFIRNSDGTLSGLVSMISCTTNQAYCMVVQIDKSISDKYISIKPTDDPQCFQIVDIQDVAEDLSLQPIFIQVHHNPNRRLPLQHLIDQAAERALGRLNLDLEKNVTVDLTDQDDMNIWRDKAGFVVRDKMQLCELIVNKNEFQRTLKAVENVKISEFNGSQMSKVVEFDTAVSSTDRSTFLEYLFKDANVRFYNGFYLDSNIQMYKIICLHLKTVTVQIVFAQVLIAENEDTSKVDGYGVFRKDRILSVYANAKETASAIVQEILQTMNYEEV</sequence>
<dbReference type="AlphaFoldDB" id="A0A3P6TDL9"/>
<organism evidence="2 3">
    <name type="scientific">Litomosoides sigmodontis</name>
    <name type="common">Filarial nematode worm</name>
    <dbReference type="NCBI Taxonomy" id="42156"/>
    <lineage>
        <taxon>Eukaryota</taxon>
        <taxon>Metazoa</taxon>
        <taxon>Ecdysozoa</taxon>
        <taxon>Nematoda</taxon>
        <taxon>Chromadorea</taxon>
        <taxon>Rhabditida</taxon>
        <taxon>Spirurina</taxon>
        <taxon>Spiruromorpha</taxon>
        <taxon>Filarioidea</taxon>
        <taxon>Onchocercidae</taxon>
        <taxon>Litomosoides</taxon>
    </lineage>
</organism>